<evidence type="ECO:0000313" key="11">
    <source>
        <dbReference type="Proteomes" id="UP000253314"/>
    </source>
</evidence>
<keyword evidence="11" id="KW-1185">Reference proteome</keyword>
<accession>A0A366XT05</accession>
<organism evidence="10 11">
    <name type="scientific">Bacillus taeanensis</name>
    <dbReference type="NCBI Taxonomy" id="273032"/>
    <lineage>
        <taxon>Bacteria</taxon>
        <taxon>Bacillati</taxon>
        <taxon>Bacillota</taxon>
        <taxon>Bacilli</taxon>
        <taxon>Bacillales</taxon>
        <taxon>Bacillaceae</taxon>
        <taxon>Bacillus</taxon>
    </lineage>
</organism>
<dbReference type="InterPro" id="IPR005467">
    <property type="entry name" value="His_kinase_dom"/>
</dbReference>
<dbReference type="SMART" id="SM00387">
    <property type="entry name" value="HATPase_c"/>
    <property type="match status" value="1"/>
</dbReference>
<feature type="transmembrane region" description="Helical" evidence="8">
    <location>
        <begin position="96"/>
        <end position="113"/>
    </location>
</feature>
<dbReference type="InterPro" id="IPR004358">
    <property type="entry name" value="Sig_transdc_His_kin-like_C"/>
</dbReference>
<dbReference type="GO" id="GO:0004673">
    <property type="term" value="F:protein histidine kinase activity"/>
    <property type="evidence" value="ECO:0007669"/>
    <property type="project" value="UniProtKB-EC"/>
</dbReference>
<dbReference type="Gene3D" id="3.30.565.10">
    <property type="entry name" value="Histidine kinase-like ATPase, C-terminal domain"/>
    <property type="match status" value="1"/>
</dbReference>
<dbReference type="Proteomes" id="UP000253314">
    <property type="component" value="Unassembled WGS sequence"/>
</dbReference>
<evidence type="ECO:0000256" key="2">
    <source>
        <dbReference type="ARBA" id="ARBA00012438"/>
    </source>
</evidence>
<feature type="transmembrane region" description="Helical" evidence="8">
    <location>
        <begin position="37"/>
        <end position="53"/>
    </location>
</feature>
<evidence type="ECO:0000256" key="3">
    <source>
        <dbReference type="ARBA" id="ARBA00022679"/>
    </source>
</evidence>
<keyword evidence="3" id="KW-0808">Transferase</keyword>
<comment type="catalytic activity">
    <reaction evidence="1">
        <text>ATP + protein L-histidine = ADP + protein N-phospho-L-histidine.</text>
        <dbReference type="EC" id="2.7.13.3"/>
    </reaction>
</comment>
<dbReference type="AlphaFoldDB" id="A0A366XT05"/>
<dbReference type="CDD" id="cd00075">
    <property type="entry name" value="HATPase"/>
    <property type="match status" value="1"/>
</dbReference>
<dbReference type="GO" id="GO:0005524">
    <property type="term" value="F:ATP binding"/>
    <property type="evidence" value="ECO:0007669"/>
    <property type="project" value="UniProtKB-KW"/>
</dbReference>
<dbReference type="OrthoDB" id="1674512at2"/>
<evidence type="ECO:0000256" key="7">
    <source>
        <dbReference type="ARBA" id="ARBA00023012"/>
    </source>
</evidence>
<feature type="domain" description="Histidine kinase" evidence="9">
    <location>
        <begin position="317"/>
        <end position="424"/>
    </location>
</feature>
<dbReference type="PROSITE" id="PS50109">
    <property type="entry name" value="HIS_KIN"/>
    <property type="match status" value="1"/>
</dbReference>
<name>A0A366XT05_9BACI</name>
<feature type="transmembrane region" description="Helical" evidence="8">
    <location>
        <begin position="60"/>
        <end position="76"/>
    </location>
</feature>
<keyword evidence="8" id="KW-0812">Transmembrane</keyword>
<keyword evidence="8" id="KW-0472">Membrane</keyword>
<dbReference type="PANTHER" id="PTHR43065:SF46">
    <property type="entry name" value="C4-DICARBOXYLATE TRANSPORT SENSOR PROTEIN DCTB"/>
    <property type="match status" value="1"/>
</dbReference>
<gene>
    <name evidence="10" type="ORF">DS031_23020</name>
</gene>
<dbReference type="InterPro" id="IPR036890">
    <property type="entry name" value="HATPase_C_sf"/>
</dbReference>
<evidence type="ECO:0000256" key="8">
    <source>
        <dbReference type="SAM" id="Phobius"/>
    </source>
</evidence>
<evidence type="ECO:0000256" key="1">
    <source>
        <dbReference type="ARBA" id="ARBA00000085"/>
    </source>
</evidence>
<feature type="transmembrane region" description="Helical" evidence="8">
    <location>
        <begin position="154"/>
        <end position="177"/>
    </location>
</feature>
<feature type="transmembrane region" description="Helical" evidence="8">
    <location>
        <begin position="12"/>
        <end position="31"/>
    </location>
</feature>
<dbReference type="InterPro" id="IPR003594">
    <property type="entry name" value="HATPase_dom"/>
</dbReference>
<proteinExistence type="predicted"/>
<keyword evidence="8" id="KW-1133">Transmembrane helix</keyword>
<evidence type="ECO:0000256" key="4">
    <source>
        <dbReference type="ARBA" id="ARBA00022741"/>
    </source>
</evidence>
<evidence type="ECO:0000256" key="5">
    <source>
        <dbReference type="ARBA" id="ARBA00022777"/>
    </source>
</evidence>
<dbReference type="SUPFAM" id="SSF55874">
    <property type="entry name" value="ATPase domain of HSP90 chaperone/DNA topoisomerase II/histidine kinase"/>
    <property type="match status" value="1"/>
</dbReference>
<keyword evidence="4" id="KW-0547">Nucleotide-binding</keyword>
<dbReference type="PRINTS" id="PR00344">
    <property type="entry name" value="BCTRLSENSOR"/>
</dbReference>
<dbReference type="PANTHER" id="PTHR43065">
    <property type="entry name" value="SENSOR HISTIDINE KINASE"/>
    <property type="match status" value="1"/>
</dbReference>
<keyword evidence="7" id="KW-0902">Two-component regulatory system</keyword>
<reference evidence="10 11" key="1">
    <citation type="submission" date="2018-07" db="EMBL/GenBank/DDBJ databases">
        <title>Lottiidibacillus patelloidae gen. nov., sp. nov., isolated from the intestinal tract of a marine limpet and the reclassification of B. taeanensis BH030017T, B. algicola KMM 3737T and B. hwajinpoensis SW-72T as genus Lottiidibacillus.</title>
        <authorList>
            <person name="Liu R."/>
            <person name="Huang Z."/>
        </authorList>
    </citation>
    <scope>NUCLEOTIDE SEQUENCE [LARGE SCALE GENOMIC DNA]</scope>
    <source>
        <strain evidence="10 11">BH030017</strain>
    </source>
</reference>
<evidence type="ECO:0000313" key="10">
    <source>
        <dbReference type="EMBL" id="RBW67293.1"/>
    </source>
</evidence>
<keyword evidence="6" id="KW-0067">ATP-binding</keyword>
<sequence>MQEVYKVFKEKITIFIMMLIAVPLAGELSFYPFEGDFRVSFGTPIFFFFLLWLRKMNRVLAGLLVGVFVVLFRILLEGVTGDKVIWDEALAMHFPVFFYYFTYGVMFGVMKIHHFYNRPIWVGILGILLEILASMVEISLRYSVSGELINFSTIILIIEIAFIRSFFVLGFFNILIFRKAKLAEEQQRQKNEHMLMLISNLYAETIQLKKSMQHAEDITRDCYQLYRKLKSRSEQKFAKDTLNITGQVHEIKKGNQRIYAGLSNLISNENFNDYWSMKEVGDIIVKSNEKYSDLLGKNIQFRLDLKGDHSSYHIYTVLSLLNNLVSNAVEAIKDSGIITISSYRHDQYVEFQVMDNGPGIPEKKKESIFRHGYTTKYDLSGRPSTGIGLSYVKELVESMGGTIKLNNGTGSKRTTFIIKLPVESLVQKG</sequence>
<evidence type="ECO:0000259" key="9">
    <source>
        <dbReference type="PROSITE" id="PS50109"/>
    </source>
</evidence>
<feature type="transmembrane region" description="Helical" evidence="8">
    <location>
        <begin position="120"/>
        <end position="142"/>
    </location>
</feature>
<comment type="caution">
    <text evidence="10">The sequence shown here is derived from an EMBL/GenBank/DDBJ whole genome shotgun (WGS) entry which is preliminary data.</text>
</comment>
<dbReference type="EC" id="2.7.13.3" evidence="2"/>
<keyword evidence="5" id="KW-0418">Kinase</keyword>
<dbReference type="EMBL" id="QOCW01000044">
    <property type="protein sequence ID" value="RBW67293.1"/>
    <property type="molecule type" value="Genomic_DNA"/>
</dbReference>
<protein>
    <recommendedName>
        <fullName evidence="2">histidine kinase</fullName>
        <ecNumber evidence="2">2.7.13.3</ecNumber>
    </recommendedName>
</protein>
<dbReference type="Pfam" id="PF02518">
    <property type="entry name" value="HATPase_c"/>
    <property type="match status" value="1"/>
</dbReference>
<dbReference type="GO" id="GO:0000160">
    <property type="term" value="P:phosphorelay signal transduction system"/>
    <property type="evidence" value="ECO:0007669"/>
    <property type="project" value="UniProtKB-KW"/>
</dbReference>
<evidence type="ECO:0000256" key="6">
    <source>
        <dbReference type="ARBA" id="ARBA00022840"/>
    </source>
</evidence>